<sequence>MQKRPLKKEAEHAYKEWLKESVKKVSAKAQKVIESEKEQGDIVKKEKEYKDELAQEAYRLWLEMKKEEENYAHSLAYKILEYESEAKKRWPSTPWLPNGNTVPRRFIGHGNRRKTIEKPLVLKYSAKRTQSVH</sequence>
<dbReference type="Proteomes" id="UP000887574">
    <property type="component" value="Unplaced"/>
</dbReference>
<organism evidence="1 2">
    <name type="scientific">Ditylenchus dipsaci</name>
    <dbReference type="NCBI Taxonomy" id="166011"/>
    <lineage>
        <taxon>Eukaryota</taxon>
        <taxon>Metazoa</taxon>
        <taxon>Ecdysozoa</taxon>
        <taxon>Nematoda</taxon>
        <taxon>Chromadorea</taxon>
        <taxon>Rhabditida</taxon>
        <taxon>Tylenchina</taxon>
        <taxon>Tylenchomorpha</taxon>
        <taxon>Sphaerularioidea</taxon>
        <taxon>Anguinidae</taxon>
        <taxon>Anguininae</taxon>
        <taxon>Ditylenchus</taxon>
    </lineage>
</organism>
<evidence type="ECO:0000313" key="2">
    <source>
        <dbReference type="WBParaSite" id="jg4690"/>
    </source>
</evidence>
<reference evidence="2" key="1">
    <citation type="submission" date="2022-11" db="UniProtKB">
        <authorList>
            <consortium name="WormBaseParasite"/>
        </authorList>
    </citation>
    <scope>IDENTIFICATION</scope>
</reference>
<protein>
    <submittedName>
        <fullName evidence="2">Uncharacterized protein</fullName>
    </submittedName>
</protein>
<proteinExistence type="predicted"/>
<accession>A0A915EDF0</accession>
<keyword evidence="1" id="KW-1185">Reference proteome</keyword>
<dbReference type="AlphaFoldDB" id="A0A915EDF0"/>
<evidence type="ECO:0000313" key="1">
    <source>
        <dbReference type="Proteomes" id="UP000887574"/>
    </source>
</evidence>
<name>A0A915EDF0_9BILA</name>
<dbReference type="WBParaSite" id="jg4690">
    <property type="protein sequence ID" value="jg4690"/>
    <property type="gene ID" value="jg4690"/>
</dbReference>